<dbReference type="Proteomes" id="UP000035909">
    <property type="component" value="Unassembled WGS sequence"/>
</dbReference>
<evidence type="ECO:0000256" key="1">
    <source>
        <dbReference type="ARBA" id="ARBA00003159"/>
    </source>
</evidence>
<protein>
    <submittedName>
        <fullName evidence="13">Amino acid ABC transporter permease</fullName>
    </submittedName>
</protein>
<keyword evidence="5" id="KW-1003">Cell membrane</keyword>
<dbReference type="GO" id="GO:0022857">
    <property type="term" value="F:transmembrane transporter activity"/>
    <property type="evidence" value="ECO:0007669"/>
    <property type="project" value="InterPro"/>
</dbReference>
<feature type="transmembrane region" description="Helical" evidence="10">
    <location>
        <begin position="86"/>
        <end position="112"/>
    </location>
</feature>
<keyword evidence="7" id="KW-0029">Amino-acid transport</keyword>
<comment type="caution">
    <text evidence="13">The sequence shown here is derived from an EMBL/GenBank/DDBJ whole genome shotgun (WGS) entry which is preliminary data.</text>
</comment>
<evidence type="ECO:0000256" key="11">
    <source>
        <dbReference type="SAM" id="MobiDB-lite"/>
    </source>
</evidence>
<dbReference type="PANTHER" id="PTHR30614:SF20">
    <property type="entry name" value="GLUTAMINE TRANSPORT SYSTEM PERMEASE PROTEIN GLNP"/>
    <property type="match status" value="1"/>
</dbReference>
<dbReference type="PANTHER" id="PTHR30614">
    <property type="entry name" value="MEMBRANE COMPONENT OF AMINO ACID ABC TRANSPORTER"/>
    <property type="match status" value="1"/>
</dbReference>
<evidence type="ECO:0000256" key="4">
    <source>
        <dbReference type="ARBA" id="ARBA00022448"/>
    </source>
</evidence>
<dbReference type="PATRIC" id="fig|320778.3.peg.1441"/>
<comment type="function">
    <text evidence="1">Part of the binding-protein-dependent transport system for glutamine; probably responsible for the translocation of the substrate across the membrane.</text>
</comment>
<dbReference type="InterPro" id="IPR035906">
    <property type="entry name" value="MetI-like_sf"/>
</dbReference>
<keyword evidence="4 10" id="KW-0813">Transport</keyword>
<evidence type="ECO:0000256" key="6">
    <source>
        <dbReference type="ARBA" id="ARBA00022692"/>
    </source>
</evidence>
<evidence type="ECO:0000313" key="13">
    <source>
        <dbReference type="EMBL" id="KLV10254.1"/>
    </source>
</evidence>
<evidence type="ECO:0000256" key="5">
    <source>
        <dbReference type="ARBA" id="ARBA00022475"/>
    </source>
</evidence>
<feature type="transmembrane region" description="Helical" evidence="10">
    <location>
        <begin position="39"/>
        <end position="56"/>
    </location>
</feature>
<reference evidence="13 14" key="1">
    <citation type="submission" date="2015-05" db="EMBL/GenBank/DDBJ databases">
        <title>Photobacterium galathea sp. nov.</title>
        <authorList>
            <person name="Machado H."/>
            <person name="Gram L."/>
        </authorList>
    </citation>
    <scope>NUCLEOTIDE SEQUENCE [LARGE SCALE GENOMIC DNA]</scope>
    <source>
        <strain evidence="13 14">DSM 22954</strain>
    </source>
</reference>
<proteinExistence type="inferred from homology"/>
<dbReference type="STRING" id="320778.ABT57_06690"/>
<dbReference type="SUPFAM" id="SSF161098">
    <property type="entry name" value="MetI-like"/>
    <property type="match status" value="1"/>
</dbReference>
<feature type="transmembrane region" description="Helical" evidence="10">
    <location>
        <begin position="133"/>
        <end position="150"/>
    </location>
</feature>
<evidence type="ECO:0000313" key="14">
    <source>
        <dbReference type="Proteomes" id="UP000035909"/>
    </source>
</evidence>
<keyword evidence="14" id="KW-1185">Reference proteome</keyword>
<accession>A0A0J1HF82</accession>
<feature type="domain" description="ABC transmembrane type-1" evidence="12">
    <location>
        <begin position="91"/>
        <end position="307"/>
    </location>
</feature>
<dbReference type="PROSITE" id="PS50928">
    <property type="entry name" value="ABC_TM1"/>
    <property type="match status" value="1"/>
</dbReference>
<keyword evidence="8 10" id="KW-1133">Transmembrane helix</keyword>
<feature type="transmembrane region" description="Helical" evidence="10">
    <location>
        <begin position="288"/>
        <end position="307"/>
    </location>
</feature>
<comment type="subcellular location">
    <subcellularLocation>
        <location evidence="2">Cell inner membrane</location>
        <topology evidence="2">Multi-pass membrane protein</topology>
    </subcellularLocation>
    <subcellularLocation>
        <location evidence="10">Cell membrane</location>
        <topology evidence="10">Multi-pass membrane protein</topology>
    </subcellularLocation>
</comment>
<evidence type="ECO:0000256" key="9">
    <source>
        <dbReference type="ARBA" id="ARBA00023136"/>
    </source>
</evidence>
<feature type="compositionally biased region" description="Polar residues" evidence="11">
    <location>
        <begin position="10"/>
        <end position="22"/>
    </location>
</feature>
<evidence type="ECO:0000259" key="12">
    <source>
        <dbReference type="PROSITE" id="PS50928"/>
    </source>
</evidence>
<evidence type="ECO:0000256" key="7">
    <source>
        <dbReference type="ARBA" id="ARBA00022970"/>
    </source>
</evidence>
<feature type="region of interest" description="Disordered" evidence="11">
    <location>
        <begin position="1"/>
        <end position="29"/>
    </location>
</feature>
<dbReference type="Gene3D" id="1.10.3720.10">
    <property type="entry name" value="MetI-like"/>
    <property type="match status" value="1"/>
</dbReference>
<evidence type="ECO:0000256" key="2">
    <source>
        <dbReference type="ARBA" id="ARBA00004429"/>
    </source>
</evidence>
<dbReference type="NCBIfam" id="TIGR01726">
    <property type="entry name" value="HEQRo_perm_3TM"/>
    <property type="match status" value="1"/>
</dbReference>
<dbReference type="InterPro" id="IPR000515">
    <property type="entry name" value="MetI-like"/>
</dbReference>
<keyword evidence="6 10" id="KW-0812">Transmembrane</keyword>
<dbReference type="InterPro" id="IPR010065">
    <property type="entry name" value="AA_ABC_transptr_permease_3TM"/>
</dbReference>
<dbReference type="RefSeq" id="WP_047884417.1">
    <property type="nucleotide sequence ID" value="NZ_CP071326.1"/>
</dbReference>
<dbReference type="InterPro" id="IPR043429">
    <property type="entry name" value="ArtM/GltK/GlnP/TcyL/YhdX-like"/>
</dbReference>
<evidence type="ECO:0000256" key="3">
    <source>
        <dbReference type="ARBA" id="ARBA00010072"/>
    </source>
</evidence>
<organism evidence="13 14">
    <name type="scientific">Photobacterium ganghwense</name>
    <dbReference type="NCBI Taxonomy" id="320778"/>
    <lineage>
        <taxon>Bacteria</taxon>
        <taxon>Pseudomonadati</taxon>
        <taxon>Pseudomonadota</taxon>
        <taxon>Gammaproteobacteria</taxon>
        <taxon>Vibrionales</taxon>
        <taxon>Vibrionaceae</taxon>
        <taxon>Photobacterium</taxon>
    </lineage>
</organism>
<gene>
    <name evidence="13" type="ORF">ABT57_06690</name>
</gene>
<dbReference type="Pfam" id="PF00528">
    <property type="entry name" value="BPD_transp_1"/>
    <property type="match status" value="1"/>
</dbReference>
<dbReference type="AlphaFoldDB" id="A0A0J1HF82"/>
<dbReference type="GO" id="GO:0006865">
    <property type="term" value="P:amino acid transport"/>
    <property type="evidence" value="ECO:0007669"/>
    <property type="project" value="UniProtKB-KW"/>
</dbReference>
<sequence>MPVNHKKISPGQQSVVHQTSQGSEEKSRRRSRRIPLNRLDWLLLAFLAAILGWLWYRSAIGIHYHWQWDKAFNLILTNGKNGELPYFFQGLIATLRLSLWGMLLAASLGLLLGLARRSSFWLFRLPAQAYIQLVRNIPPLVFVFIFYFFISSQLVPLLGLESILRQSPSSVNLVQNGLFGPPALWENLFSGVLCVGLISAAYIAEIVRAGIDAIDKGQWEAANSLGLSRWSQFRDVIFPQALSGIVPPLAGQFISLVKDSSIISLISIQELTFVGSEIANSSGLIFEIWLLVGAGYFLLCFSLSLLFSKLEHHSRRHLLQ</sequence>
<keyword evidence="9 10" id="KW-0472">Membrane</keyword>
<evidence type="ECO:0000256" key="8">
    <source>
        <dbReference type="ARBA" id="ARBA00022989"/>
    </source>
</evidence>
<dbReference type="GO" id="GO:0043190">
    <property type="term" value="C:ATP-binding cassette (ABC) transporter complex"/>
    <property type="evidence" value="ECO:0007669"/>
    <property type="project" value="InterPro"/>
</dbReference>
<dbReference type="OrthoDB" id="9809799at2"/>
<dbReference type="EMBL" id="LDOU01000006">
    <property type="protein sequence ID" value="KLV10254.1"/>
    <property type="molecule type" value="Genomic_DNA"/>
</dbReference>
<evidence type="ECO:0000256" key="10">
    <source>
        <dbReference type="RuleBase" id="RU363032"/>
    </source>
</evidence>
<name>A0A0J1HF82_9GAMM</name>
<comment type="similarity">
    <text evidence="3">Belongs to the binding-protein-dependent transport system permease family. HisMQ subfamily.</text>
</comment>
<dbReference type="CDD" id="cd06261">
    <property type="entry name" value="TM_PBP2"/>
    <property type="match status" value="1"/>
</dbReference>